<dbReference type="InterPro" id="IPR011333">
    <property type="entry name" value="SKP1/BTB/POZ_sf"/>
</dbReference>
<dbReference type="InterPro" id="IPR001232">
    <property type="entry name" value="SKP1-like"/>
</dbReference>
<dbReference type="SUPFAM" id="SSF81382">
    <property type="entry name" value="Skp1 dimerisation domain-like"/>
    <property type="match status" value="1"/>
</dbReference>
<keyword evidence="3" id="KW-0833">Ubl conjugation pathway</keyword>
<accession>W9S5X5</accession>
<dbReference type="PANTHER" id="PTHR11165">
    <property type="entry name" value="SKP1"/>
    <property type="match status" value="1"/>
</dbReference>
<name>W9S5X5_9ROSA</name>
<dbReference type="GO" id="GO:0006511">
    <property type="term" value="P:ubiquitin-dependent protein catabolic process"/>
    <property type="evidence" value="ECO:0007669"/>
    <property type="project" value="InterPro"/>
</dbReference>
<dbReference type="GO" id="GO:0016567">
    <property type="term" value="P:protein ubiquitination"/>
    <property type="evidence" value="ECO:0007669"/>
    <property type="project" value="UniProtKB-UniPathway"/>
</dbReference>
<keyword evidence="6" id="KW-1185">Reference proteome</keyword>
<comment type="pathway">
    <text evidence="1">Protein modification; protein ubiquitination.</text>
</comment>
<dbReference type="SUPFAM" id="SSF54695">
    <property type="entry name" value="POZ domain"/>
    <property type="match status" value="1"/>
</dbReference>
<reference evidence="6" key="1">
    <citation type="submission" date="2013-01" db="EMBL/GenBank/DDBJ databases">
        <title>Draft Genome Sequence of a Mulberry Tree, Morus notabilis C.K. Schneid.</title>
        <authorList>
            <person name="He N."/>
            <person name="Zhao S."/>
        </authorList>
    </citation>
    <scope>NUCLEOTIDE SEQUENCE</scope>
</reference>
<dbReference type="SMART" id="SM00512">
    <property type="entry name" value="Skp1"/>
    <property type="match status" value="1"/>
</dbReference>
<dbReference type="eggNOG" id="KOG1724">
    <property type="taxonomic scope" value="Eukaryota"/>
</dbReference>
<dbReference type="STRING" id="981085.W9S5X5"/>
<evidence type="ECO:0000256" key="2">
    <source>
        <dbReference type="ARBA" id="ARBA00009993"/>
    </source>
</evidence>
<comment type="similarity">
    <text evidence="2">Belongs to the SKP1 family.</text>
</comment>
<feature type="domain" description="SKP1 component POZ" evidence="4">
    <location>
        <begin position="5"/>
        <end position="64"/>
    </location>
</feature>
<dbReference type="InterPro" id="IPR016897">
    <property type="entry name" value="SKP1"/>
</dbReference>
<dbReference type="GO" id="GO:0009867">
    <property type="term" value="P:jasmonic acid mediated signaling pathway"/>
    <property type="evidence" value="ECO:0007669"/>
    <property type="project" value="UniProtKB-ARBA"/>
</dbReference>
<dbReference type="Pfam" id="PF03931">
    <property type="entry name" value="Skp1_POZ"/>
    <property type="match status" value="1"/>
</dbReference>
<organism evidence="5 6">
    <name type="scientific">Morus notabilis</name>
    <dbReference type="NCBI Taxonomy" id="981085"/>
    <lineage>
        <taxon>Eukaryota</taxon>
        <taxon>Viridiplantae</taxon>
        <taxon>Streptophyta</taxon>
        <taxon>Embryophyta</taxon>
        <taxon>Tracheophyta</taxon>
        <taxon>Spermatophyta</taxon>
        <taxon>Magnoliopsida</taxon>
        <taxon>eudicotyledons</taxon>
        <taxon>Gunneridae</taxon>
        <taxon>Pentapetalae</taxon>
        <taxon>rosids</taxon>
        <taxon>fabids</taxon>
        <taxon>Rosales</taxon>
        <taxon>Moraceae</taxon>
        <taxon>Moreae</taxon>
        <taxon>Morus</taxon>
    </lineage>
</organism>
<dbReference type="Gene3D" id="3.30.710.10">
    <property type="entry name" value="Potassium Channel Kv1.1, Chain A"/>
    <property type="match status" value="1"/>
</dbReference>
<sequence>MSSAKKITLKSSDGELFEVEEAVAAMFSAFNPAADNNLASCTEVTIGEVTGDILAMVIEYCEKQADAAASDEPDCESLKKWEADFVDVDMEILLELSSAADILKTESLKDLITRAIVKERQEIEEEKIFRENLIWGLRRRKFY</sequence>
<evidence type="ECO:0000313" key="5">
    <source>
        <dbReference type="EMBL" id="EXC27869.1"/>
    </source>
</evidence>
<evidence type="ECO:0000256" key="3">
    <source>
        <dbReference type="ARBA" id="ARBA00022786"/>
    </source>
</evidence>
<dbReference type="EMBL" id="KE346156">
    <property type="protein sequence ID" value="EXC27869.1"/>
    <property type="molecule type" value="Genomic_DNA"/>
</dbReference>
<gene>
    <name evidence="5" type="ORF">L484_009191</name>
</gene>
<proteinExistence type="inferred from homology"/>
<dbReference type="UniPathway" id="UPA00143"/>
<dbReference type="AlphaFoldDB" id="W9S5X5"/>
<evidence type="ECO:0000313" key="6">
    <source>
        <dbReference type="Proteomes" id="UP000030645"/>
    </source>
</evidence>
<protein>
    <submittedName>
        <fullName evidence="5">SKP1-like protein 1A</fullName>
    </submittedName>
</protein>
<dbReference type="InterPro" id="IPR016073">
    <property type="entry name" value="Skp1_comp_POZ"/>
</dbReference>
<dbReference type="InterPro" id="IPR036296">
    <property type="entry name" value="SKP1-like_dim_sf"/>
</dbReference>
<dbReference type="Proteomes" id="UP000030645">
    <property type="component" value="Unassembled WGS sequence"/>
</dbReference>
<evidence type="ECO:0000259" key="4">
    <source>
        <dbReference type="Pfam" id="PF03931"/>
    </source>
</evidence>
<evidence type="ECO:0000256" key="1">
    <source>
        <dbReference type="ARBA" id="ARBA00004906"/>
    </source>
</evidence>